<dbReference type="Proteomes" id="UP001595765">
    <property type="component" value="Unassembled WGS sequence"/>
</dbReference>
<dbReference type="InterPro" id="IPR049979">
    <property type="entry name" value="Cys_resp_CS_actino"/>
</dbReference>
<organism evidence="2 3">
    <name type="scientific">Streptomyces polygonati</name>
    <dbReference type="NCBI Taxonomy" id="1617087"/>
    <lineage>
        <taxon>Bacteria</taxon>
        <taxon>Bacillati</taxon>
        <taxon>Actinomycetota</taxon>
        <taxon>Actinomycetes</taxon>
        <taxon>Kitasatosporales</taxon>
        <taxon>Streptomycetaceae</taxon>
        <taxon>Streptomyces</taxon>
    </lineage>
</organism>
<keyword evidence="3" id="KW-1185">Reference proteome</keyword>
<protein>
    <submittedName>
        <fullName evidence="2">Leader peptide</fullName>
    </submittedName>
</protein>
<feature type="compositionally biased region" description="Low complexity" evidence="1">
    <location>
        <begin position="1"/>
        <end position="11"/>
    </location>
</feature>
<comment type="caution">
    <text evidence="2">The sequence shown here is derived from an EMBL/GenBank/DDBJ whole genome shotgun (WGS) entry which is preliminary data.</text>
</comment>
<accession>A0ABV8HHW7</accession>
<dbReference type="EMBL" id="JBHSBB010000001">
    <property type="protein sequence ID" value="MFC4029881.1"/>
    <property type="molecule type" value="Genomic_DNA"/>
</dbReference>
<evidence type="ECO:0000313" key="2">
    <source>
        <dbReference type="EMBL" id="MFC4029881.1"/>
    </source>
</evidence>
<feature type="region of interest" description="Disordered" evidence="1">
    <location>
        <begin position="120"/>
        <end position="140"/>
    </location>
</feature>
<feature type="compositionally biased region" description="Pro residues" evidence="1">
    <location>
        <begin position="12"/>
        <end position="25"/>
    </location>
</feature>
<feature type="region of interest" description="Disordered" evidence="1">
    <location>
        <begin position="1"/>
        <end position="95"/>
    </location>
</feature>
<reference evidence="3" key="1">
    <citation type="journal article" date="2019" name="Int. J. Syst. Evol. Microbiol.">
        <title>The Global Catalogue of Microorganisms (GCM) 10K type strain sequencing project: providing services to taxonomists for standard genome sequencing and annotation.</title>
        <authorList>
            <consortium name="The Broad Institute Genomics Platform"/>
            <consortium name="The Broad Institute Genome Sequencing Center for Infectious Disease"/>
            <person name="Wu L."/>
            <person name="Ma J."/>
        </authorList>
    </citation>
    <scope>NUCLEOTIDE SEQUENCE [LARGE SCALE GENOMIC DNA]</scope>
    <source>
        <strain evidence="3">CGMCC 4.7237</strain>
    </source>
</reference>
<feature type="compositionally biased region" description="Basic residues" evidence="1">
    <location>
        <begin position="71"/>
        <end position="81"/>
    </location>
</feature>
<dbReference type="RefSeq" id="WP_386424471.1">
    <property type="nucleotide sequence ID" value="NZ_JBHSBB010000001.1"/>
</dbReference>
<sequence length="140" mass="14512">MSSTGSAGSAPPICPPAGPRRPPTRAPERSRAAPRRLSPRPAGGDCVPARGGVTVLWGAPREDRAGPMTARRARARTRVGRSGRGGGAVRETGERPLTTVAMFSRRHIDLQRVAGALCPGVRRAVPGPDGRTATPPRTAG</sequence>
<proteinExistence type="predicted"/>
<evidence type="ECO:0000256" key="1">
    <source>
        <dbReference type="SAM" id="MobiDB-lite"/>
    </source>
</evidence>
<dbReference type="NCBIfam" id="NF042934">
    <property type="entry name" value="cis_reg_atten"/>
    <property type="match status" value="1"/>
</dbReference>
<name>A0ABV8HHW7_9ACTN</name>
<gene>
    <name evidence="2" type="ORF">ACFO3J_00180</name>
</gene>
<evidence type="ECO:0000313" key="3">
    <source>
        <dbReference type="Proteomes" id="UP001595765"/>
    </source>
</evidence>